<comment type="function">
    <text evidence="11">Component of the ubiquinol-cytochrome c oxidoreductase, a multisubunit transmembrane complex that is part of the mitochondrial electron transport chain which drives oxidative phosphorylation. The complex plays an important role in the uptake of multiple carbon sources present in different host niches.</text>
</comment>
<dbReference type="PANTHER" id="PTHR12980">
    <property type="entry name" value="UBIQUINOL-CYTOCHROME C REDUCTASE COMPLEX, SUBUNIT X"/>
    <property type="match status" value="1"/>
</dbReference>
<name>A0A9N9RKG2_9DIPT</name>
<dbReference type="InterPro" id="IPR008027">
    <property type="entry name" value="QCR9"/>
</dbReference>
<protein>
    <recommendedName>
        <fullName evidence="11">Complex III subunit 9</fullName>
    </recommendedName>
</protein>
<gene>
    <name evidence="12" type="ORF">CHIRRI_LOCUS1828</name>
</gene>
<accession>A0A9N9RKG2</accession>
<evidence type="ECO:0000256" key="9">
    <source>
        <dbReference type="ARBA" id="ARBA00023128"/>
    </source>
</evidence>
<dbReference type="GO" id="GO:0006122">
    <property type="term" value="P:mitochondrial electron transport, ubiquinol to cytochrome c"/>
    <property type="evidence" value="ECO:0007669"/>
    <property type="project" value="UniProtKB-UniRule"/>
</dbReference>
<dbReference type="GO" id="GO:0005743">
    <property type="term" value="C:mitochondrial inner membrane"/>
    <property type="evidence" value="ECO:0007669"/>
    <property type="project" value="UniProtKB-SubCell"/>
</dbReference>
<proteinExistence type="inferred from homology"/>
<dbReference type="PANTHER" id="PTHR12980:SF0">
    <property type="entry name" value="CYTOCHROME B-C1 COMPLEX SUBUNIT 9"/>
    <property type="match status" value="1"/>
</dbReference>
<dbReference type="Pfam" id="PF05365">
    <property type="entry name" value="UCR_UQCRX_QCR9"/>
    <property type="match status" value="1"/>
</dbReference>
<evidence type="ECO:0000256" key="3">
    <source>
        <dbReference type="ARBA" id="ARBA00022448"/>
    </source>
</evidence>
<evidence type="ECO:0000256" key="1">
    <source>
        <dbReference type="ARBA" id="ARBA00004434"/>
    </source>
</evidence>
<evidence type="ECO:0000256" key="4">
    <source>
        <dbReference type="ARBA" id="ARBA00022660"/>
    </source>
</evidence>
<dbReference type="EMBL" id="OU895877">
    <property type="protein sequence ID" value="CAG9798852.1"/>
    <property type="molecule type" value="Genomic_DNA"/>
</dbReference>
<comment type="subcellular location">
    <subcellularLocation>
        <location evidence="1 11">Mitochondrion inner membrane</location>
        <topology evidence="1 11">Single-pass membrane protein</topology>
    </subcellularLocation>
</comment>
<keyword evidence="8" id="KW-1133">Transmembrane helix</keyword>
<keyword evidence="5" id="KW-0812">Transmembrane</keyword>
<dbReference type="Proteomes" id="UP001153620">
    <property type="component" value="Chromosome 1"/>
</dbReference>
<keyword evidence="4 11" id="KW-0679">Respiratory chain</keyword>
<sequence>MKAIYNIFMKRTSTYAVAIMGSVFFFERGFDVFADTLFESTNKGKLWKDIRANYES</sequence>
<evidence type="ECO:0000256" key="2">
    <source>
        <dbReference type="ARBA" id="ARBA00007856"/>
    </source>
</evidence>
<dbReference type="InterPro" id="IPR036656">
    <property type="entry name" value="QCR9_sf"/>
</dbReference>
<comment type="subunit">
    <text evidence="11">Component of the ubiquinol-cytochrome c oxidoreductase (cytochrome b-c1 complex, complex III, CIII), a multisubunit enzyme composed of 3 respiratory subunits cytochrome b, cytochrome c1 and Rieske protein, 2 core protein subunits, and additional low-molecular weight protein subunits.</text>
</comment>
<evidence type="ECO:0000256" key="7">
    <source>
        <dbReference type="ARBA" id="ARBA00022982"/>
    </source>
</evidence>
<evidence type="ECO:0000256" key="8">
    <source>
        <dbReference type="ARBA" id="ARBA00022989"/>
    </source>
</evidence>
<dbReference type="GO" id="GO:0045275">
    <property type="term" value="C:respiratory chain complex III"/>
    <property type="evidence" value="ECO:0007669"/>
    <property type="project" value="UniProtKB-UniRule"/>
</dbReference>
<evidence type="ECO:0000256" key="5">
    <source>
        <dbReference type="ARBA" id="ARBA00022692"/>
    </source>
</evidence>
<dbReference type="Gene3D" id="1.20.5.260">
    <property type="entry name" value="Cytochrome b-c1 complex subunit 9"/>
    <property type="match status" value="1"/>
</dbReference>
<organism evidence="12 13">
    <name type="scientific">Chironomus riparius</name>
    <dbReference type="NCBI Taxonomy" id="315576"/>
    <lineage>
        <taxon>Eukaryota</taxon>
        <taxon>Metazoa</taxon>
        <taxon>Ecdysozoa</taxon>
        <taxon>Arthropoda</taxon>
        <taxon>Hexapoda</taxon>
        <taxon>Insecta</taxon>
        <taxon>Pterygota</taxon>
        <taxon>Neoptera</taxon>
        <taxon>Endopterygota</taxon>
        <taxon>Diptera</taxon>
        <taxon>Nematocera</taxon>
        <taxon>Chironomoidea</taxon>
        <taxon>Chironomidae</taxon>
        <taxon>Chironominae</taxon>
        <taxon>Chironomus</taxon>
    </lineage>
</organism>
<dbReference type="OrthoDB" id="44067at2759"/>
<evidence type="ECO:0000256" key="11">
    <source>
        <dbReference type="RuleBase" id="RU368056"/>
    </source>
</evidence>
<keyword evidence="3 11" id="KW-0813">Transport</keyword>
<keyword evidence="6 11" id="KW-0999">Mitochondrion inner membrane</keyword>
<reference evidence="12" key="1">
    <citation type="submission" date="2022-01" db="EMBL/GenBank/DDBJ databases">
        <authorList>
            <person name="King R."/>
        </authorList>
    </citation>
    <scope>NUCLEOTIDE SEQUENCE</scope>
</reference>
<dbReference type="FunFam" id="1.20.5.260:FF:000001">
    <property type="entry name" value="Cytochrome b-c1 complex subunit 9"/>
    <property type="match status" value="1"/>
</dbReference>
<evidence type="ECO:0000313" key="12">
    <source>
        <dbReference type="EMBL" id="CAG9798852.1"/>
    </source>
</evidence>
<keyword evidence="13" id="KW-1185">Reference proteome</keyword>
<comment type="similarity">
    <text evidence="2 11">Belongs to the UQCR10/QCR9 family.</text>
</comment>
<dbReference type="SUPFAM" id="SSF81514">
    <property type="entry name" value="Subunit X (non-heme 7 kDa protein) of cytochrome bc1 complex (Ubiquinol-cytochrome c reductase)"/>
    <property type="match status" value="1"/>
</dbReference>
<keyword evidence="9 11" id="KW-0496">Mitochondrion</keyword>
<evidence type="ECO:0000256" key="10">
    <source>
        <dbReference type="ARBA" id="ARBA00023136"/>
    </source>
</evidence>
<dbReference type="AlphaFoldDB" id="A0A9N9RKG2"/>
<keyword evidence="7 11" id="KW-0249">Electron transport</keyword>
<evidence type="ECO:0000313" key="13">
    <source>
        <dbReference type="Proteomes" id="UP001153620"/>
    </source>
</evidence>
<evidence type="ECO:0000256" key="6">
    <source>
        <dbReference type="ARBA" id="ARBA00022792"/>
    </source>
</evidence>
<keyword evidence="10" id="KW-0472">Membrane</keyword>
<reference evidence="12" key="2">
    <citation type="submission" date="2022-10" db="EMBL/GenBank/DDBJ databases">
        <authorList>
            <consortium name="ENA_rothamsted_submissions"/>
            <consortium name="culmorum"/>
            <person name="King R."/>
        </authorList>
    </citation>
    <scope>NUCLEOTIDE SEQUENCE</scope>
</reference>